<keyword evidence="3" id="KW-1185">Reference proteome</keyword>
<feature type="transmembrane region" description="Helical" evidence="1">
    <location>
        <begin position="111"/>
        <end position="131"/>
    </location>
</feature>
<evidence type="ECO:0000313" key="2">
    <source>
        <dbReference type="EMBL" id="SDF81420.1"/>
    </source>
</evidence>
<sequence>MIALLLAQLWLAHAAVFFAHEYAHSFMAWALGWKSNPFALHVPPISATVMAIQLGIDQNVDEAAILASGHGVQAALVSGAGVLGNALITLPLGLIGFAFARKRNAAGWAMAAYWVVVASVGNLLDYIPVRTFTDGTDLLMDTFAVESGLNWSPWTLLLVAGIPTLLVTAWFFLRMEPKALRWLFPYSRGQRAVCALLTAFVIFCFYGAAGLSEGGPVSHRFSLFSISVAFPLMAIVSLLLVERHHSTATLKDGSRYA</sequence>
<accession>A0A1G7P7J5</accession>
<feature type="transmembrane region" description="Helical" evidence="1">
    <location>
        <begin position="221"/>
        <end position="241"/>
    </location>
</feature>
<dbReference type="Proteomes" id="UP000182427">
    <property type="component" value="Chromosome I"/>
</dbReference>
<feature type="transmembrane region" description="Helical" evidence="1">
    <location>
        <begin position="192"/>
        <end position="209"/>
    </location>
</feature>
<keyword evidence="1" id="KW-0472">Membrane</keyword>
<proteinExistence type="predicted"/>
<dbReference type="EMBL" id="LT629690">
    <property type="protein sequence ID" value="SDF81420.1"/>
    <property type="molecule type" value="Genomic_DNA"/>
</dbReference>
<gene>
    <name evidence="2" type="ORF">SAMN05444167_3388</name>
</gene>
<dbReference type="AlphaFoldDB" id="A0A1G7P7J5"/>
<dbReference type="RefSeq" id="WP_083346194.1">
    <property type="nucleotide sequence ID" value="NZ_LT629690.1"/>
</dbReference>
<name>A0A1G7P7J5_9BACT</name>
<organism evidence="2 3">
    <name type="scientific">Terriglobus roseus</name>
    <dbReference type="NCBI Taxonomy" id="392734"/>
    <lineage>
        <taxon>Bacteria</taxon>
        <taxon>Pseudomonadati</taxon>
        <taxon>Acidobacteriota</taxon>
        <taxon>Terriglobia</taxon>
        <taxon>Terriglobales</taxon>
        <taxon>Acidobacteriaceae</taxon>
        <taxon>Terriglobus</taxon>
    </lineage>
</organism>
<protein>
    <recommendedName>
        <fullName evidence="4">Peptidase family M50</fullName>
    </recommendedName>
</protein>
<reference evidence="2 3" key="1">
    <citation type="submission" date="2016-10" db="EMBL/GenBank/DDBJ databases">
        <authorList>
            <person name="de Groot N.N."/>
        </authorList>
    </citation>
    <scope>NUCLEOTIDE SEQUENCE [LARGE SCALE GENOMIC DNA]</scope>
    <source>
        <strain evidence="2 3">GAS232</strain>
    </source>
</reference>
<keyword evidence="1" id="KW-0812">Transmembrane</keyword>
<feature type="transmembrane region" description="Helical" evidence="1">
    <location>
        <begin position="76"/>
        <end position="99"/>
    </location>
</feature>
<evidence type="ECO:0008006" key="4">
    <source>
        <dbReference type="Google" id="ProtNLM"/>
    </source>
</evidence>
<evidence type="ECO:0000313" key="3">
    <source>
        <dbReference type="Proteomes" id="UP000182427"/>
    </source>
</evidence>
<dbReference type="OrthoDB" id="791664at2"/>
<evidence type="ECO:0000256" key="1">
    <source>
        <dbReference type="SAM" id="Phobius"/>
    </source>
</evidence>
<keyword evidence="1" id="KW-1133">Transmembrane helix</keyword>
<feature type="transmembrane region" description="Helical" evidence="1">
    <location>
        <begin position="151"/>
        <end position="172"/>
    </location>
</feature>